<dbReference type="Proteomes" id="UP000030746">
    <property type="component" value="Unassembled WGS sequence"/>
</dbReference>
<evidence type="ECO:0000259" key="1">
    <source>
        <dbReference type="PROSITE" id="PS50004"/>
    </source>
</evidence>
<dbReference type="GeneID" id="20241909"/>
<keyword evidence="3" id="KW-1185">Reference proteome</keyword>
<gene>
    <name evidence="2" type="ORF">LOTGIDRAFT_171804</name>
</gene>
<evidence type="ECO:0000313" key="3">
    <source>
        <dbReference type="Proteomes" id="UP000030746"/>
    </source>
</evidence>
<feature type="domain" description="C2" evidence="1">
    <location>
        <begin position="172"/>
        <end position="291"/>
    </location>
</feature>
<dbReference type="PROSITE" id="PS50004">
    <property type="entry name" value="C2"/>
    <property type="match status" value="1"/>
</dbReference>
<dbReference type="Gene3D" id="2.60.40.150">
    <property type="entry name" value="C2 domain"/>
    <property type="match status" value="1"/>
</dbReference>
<dbReference type="CTD" id="20241909"/>
<evidence type="ECO:0000313" key="2">
    <source>
        <dbReference type="EMBL" id="ESP02733.1"/>
    </source>
</evidence>
<protein>
    <recommendedName>
        <fullName evidence="1">C2 domain-containing protein</fullName>
    </recommendedName>
</protein>
<dbReference type="RefSeq" id="XP_009046617.1">
    <property type="nucleotide sequence ID" value="XM_009048369.1"/>
</dbReference>
<organism evidence="2 3">
    <name type="scientific">Lottia gigantea</name>
    <name type="common">Giant owl limpet</name>
    <dbReference type="NCBI Taxonomy" id="225164"/>
    <lineage>
        <taxon>Eukaryota</taxon>
        <taxon>Metazoa</taxon>
        <taxon>Spiralia</taxon>
        <taxon>Lophotrochozoa</taxon>
        <taxon>Mollusca</taxon>
        <taxon>Gastropoda</taxon>
        <taxon>Patellogastropoda</taxon>
        <taxon>Lottioidea</taxon>
        <taxon>Lottiidae</taxon>
        <taxon>Lottia</taxon>
    </lineage>
</organism>
<reference evidence="2 3" key="1">
    <citation type="journal article" date="2013" name="Nature">
        <title>Insights into bilaterian evolution from three spiralian genomes.</title>
        <authorList>
            <person name="Simakov O."/>
            <person name="Marletaz F."/>
            <person name="Cho S.J."/>
            <person name="Edsinger-Gonzales E."/>
            <person name="Havlak P."/>
            <person name="Hellsten U."/>
            <person name="Kuo D.H."/>
            <person name="Larsson T."/>
            <person name="Lv J."/>
            <person name="Arendt D."/>
            <person name="Savage R."/>
            <person name="Osoegawa K."/>
            <person name="de Jong P."/>
            <person name="Grimwood J."/>
            <person name="Chapman J.A."/>
            <person name="Shapiro H."/>
            <person name="Aerts A."/>
            <person name="Otillar R.P."/>
            <person name="Terry A.Y."/>
            <person name="Boore J.L."/>
            <person name="Grigoriev I.V."/>
            <person name="Lindberg D.R."/>
            <person name="Seaver E.C."/>
            <person name="Weisblat D.A."/>
            <person name="Putnam N.H."/>
            <person name="Rokhsar D.S."/>
        </authorList>
    </citation>
    <scope>NUCLEOTIDE SEQUENCE [LARGE SCALE GENOMIC DNA]</scope>
</reference>
<dbReference type="HOGENOM" id="CLU_903954_0_0_1"/>
<dbReference type="AlphaFoldDB" id="V4AYM6"/>
<dbReference type="InterPro" id="IPR000008">
    <property type="entry name" value="C2_dom"/>
</dbReference>
<sequence>MDIFQQMKQKASQDFSDFKQVADQIGSIFQDSLDFSRAIAISIRSPNLNRNEAMKRKTASYDEYYSKQSNRRAEALRQKEENFPRLINKFDRLRLNLTPKQIIERSDPQSPQLYHRTVNNPNFTTDNIDISEKTFGRRLLTSIDSDDSGFEENSMFEEYLFPKHRDSIADVDLGTDQVQITINHEHKNNLLCVSLHRARLTFPKHGRIFTKLCILPNKLQKRRGKLIAIANTKKWEEDFVFTKLSIGELETCSIQIRIYEEKGFMKRPLLKYETVVAFKDVDLTNFQTTILPLKTMTNQLSSLSRQHQSHYVVHNLGDN</sequence>
<dbReference type="EMBL" id="KB200130">
    <property type="protein sequence ID" value="ESP02733.1"/>
    <property type="molecule type" value="Genomic_DNA"/>
</dbReference>
<name>V4AYM6_LOTGI</name>
<dbReference type="InterPro" id="IPR035892">
    <property type="entry name" value="C2_domain_sf"/>
</dbReference>
<dbReference type="KEGG" id="lgi:LOTGIDRAFT_171804"/>
<accession>V4AYM6</accession>
<proteinExistence type="predicted"/>